<evidence type="ECO:0000256" key="3">
    <source>
        <dbReference type="ARBA" id="ARBA00023163"/>
    </source>
</evidence>
<name>A0A2N3I8R1_9BACT</name>
<gene>
    <name evidence="5" type="ORF">BZG01_10510</name>
</gene>
<keyword evidence="6" id="KW-1185">Reference proteome</keyword>
<dbReference type="RefSeq" id="WP_180327282.1">
    <property type="nucleotide sequence ID" value="NZ_MVDE01000013.1"/>
</dbReference>
<keyword evidence="2" id="KW-0238">DNA-binding</keyword>
<dbReference type="Proteomes" id="UP000233618">
    <property type="component" value="Unassembled WGS sequence"/>
</dbReference>
<dbReference type="GO" id="GO:0003700">
    <property type="term" value="F:DNA-binding transcription factor activity"/>
    <property type="evidence" value="ECO:0007669"/>
    <property type="project" value="InterPro"/>
</dbReference>
<organism evidence="5 6">
    <name type="scientific">Labilibaculum manganireducens</name>
    <dbReference type="NCBI Taxonomy" id="1940525"/>
    <lineage>
        <taxon>Bacteria</taxon>
        <taxon>Pseudomonadati</taxon>
        <taxon>Bacteroidota</taxon>
        <taxon>Bacteroidia</taxon>
        <taxon>Marinilabiliales</taxon>
        <taxon>Marinifilaceae</taxon>
        <taxon>Labilibaculum</taxon>
    </lineage>
</organism>
<evidence type="ECO:0000256" key="1">
    <source>
        <dbReference type="ARBA" id="ARBA00023015"/>
    </source>
</evidence>
<feature type="domain" description="HTH araC/xylS-type" evidence="4">
    <location>
        <begin position="162"/>
        <end position="260"/>
    </location>
</feature>
<dbReference type="InterPro" id="IPR050204">
    <property type="entry name" value="AraC_XylS_family_regulators"/>
</dbReference>
<protein>
    <recommendedName>
        <fullName evidence="4">HTH araC/xylS-type domain-containing protein</fullName>
    </recommendedName>
</protein>
<dbReference type="InterPro" id="IPR009057">
    <property type="entry name" value="Homeodomain-like_sf"/>
</dbReference>
<dbReference type="GO" id="GO:0043565">
    <property type="term" value="F:sequence-specific DNA binding"/>
    <property type="evidence" value="ECO:0007669"/>
    <property type="project" value="InterPro"/>
</dbReference>
<sequence>MSIEIAKPSQILQPYIKQYWCIENVLLNGEHHIQRVIPSGLPELTLYLGNRPKIIGYKNDFEDNFILSGHQKGFYDLQIENKLSVFSIVFQPQGLMVFFRLPLTELYNESIPLKYLNEKLEQEILSKLTNEHSFEKRIQIIESYFIELLKEGYNRFEFARINHAINMIRLSQGKVSIENLASEICLSRKQFERKFSYLIGTTPKKYLRTVRLQLSLYLKSRNENLNITDLAYESGHYDQAHFINEFKIHTGFTPKQYFDSNAAYSDFFE</sequence>
<dbReference type="Gene3D" id="1.10.10.60">
    <property type="entry name" value="Homeodomain-like"/>
    <property type="match status" value="2"/>
</dbReference>
<reference evidence="5 6" key="1">
    <citation type="journal article" date="2017" name="Front. Microbiol.">
        <title>Labilibaculum manganireducens gen. nov., sp. nov. and Labilibaculum filiforme sp. nov., Novel Bacteroidetes Isolated from Subsurface Sediments of the Baltic Sea.</title>
        <authorList>
            <person name="Vandieken V."/>
            <person name="Marshall I.P."/>
            <person name="Niemann H."/>
            <person name="Engelen B."/>
            <person name="Cypionka H."/>
        </authorList>
    </citation>
    <scope>NUCLEOTIDE SEQUENCE [LARGE SCALE GENOMIC DNA]</scope>
    <source>
        <strain evidence="5 6">59.10-2M</strain>
    </source>
</reference>
<accession>A0A2N3I8R1</accession>
<keyword evidence="3" id="KW-0804">Transcription</keyword>
<dbReference type="PANTHER" id="PTHR46796:SF13">
    <property type="entry name" value="HTH-TYPE TRANSCRIPTIONAL ACTIVATOR RHAS"/>
    <property type="match status" value="1"/>
</dbReference>
<keyword evidence="1" id="KW-0805">Transcription regulation</keyword>
<comment type="caution">
    <text evidence="5">The sequence shown here is derived from an EMBL/GenBank/DDBJ whole genome shotgun (WGS) entry which is preliminary data.</text>
</comment>
<dbReference type="PROSITE" id="PS01124">
    <property type="entry name" value="HTH_ARAC_FAMILY_2"/>
    <property type="match status" value="1"/>
</dbReference>
<evidence type="ECO:0000259" key="4">
    <source>
        <dbReference type="PROSITE" id="PS01124"/>
    </source>
</evidence>
<dbReference type="PANTHER" id="PTHR46796">
    <property type="entry name" value="HTH-TYPE TRANSCRIPTIONAL ACTIVATOR RHAS-RELATED"/>
    <property type="match status" value="1"/>
</dbReference>
<evidence type="ECO:0000313" key="6">
    <source>
        <dbReference type="Proteomes" id="UP000233618"/>
    </source>
</evidence>
<dbReference type="InterPro" id="IPR046532">
    <property type="entry name" value="DUF6597"/>
</dbReference>
<dbReference type="SMART" id="SM00342">
    <property type="entry name" value="HTH_ARAC"/>
    <property type="match status" value="1"/>
</dbReference>
<dbReference type="SUPFAM" id="SSF46689">
    <property type="entry name" value="Homeodomain-like"/>
    <property type="match status" value="1"/>
</dbReference>
<dbReference type="AlphaFoldDB" id="A0A2N3I8R1"/>
<evidence type="ECO:0000313" key="5">
    <source>
        <dbReference type="EMBL" id="PKQ66696.1"/>
    </source>
</evidence>
<dbReference type="EMBL" id="MVDE01000013">
    <property type="protein sequence ID" value="PKQ66696.1"/>
    <property type="molecule type" value="Genomic_DNA"/>
</dbReference>
<dbReference type="InterPro" id="IPR018060">
    <property type="entry name" value="HTH_AraC"/>
</dbReference>
<evidence type="ECO:0000256" key="2">
    <source>
        <dbReference type="ARBA" id="ARBA00023125"/>
    </source>
</evidence>
<proteinExistence type="predicted"/>
<dbReference type="Pfam" id="PF12833">
    <property type="entry name" value="HTH_18"/>
    <property type="match status" value="1"/>
</dbReference>
<dbReference type="Pfam" id="PF20240">
    <property type="entry name" value="DUF6597"/>
    <property type="match status" value="1"/>
</dbReference>